<accession>A0A2U3K4B9</accession>
<gene>
    <name evidence="3" type="ORF">SBF1_1360010</name>
</gene>
<feature type="chain" id="PRO_5015477419" description="Bacterial Ig-like domain-containing protein" evidence="1">
    <location>
        <begin position="27"/>
        <end position="290"/>
    </location>
</feature>
<reference evidence="4" key="1">
    <citation type="submission" date="2018-02" db="EMBL/GenBank/DDBJ databases">
        <authorList>
            <person name="Hausmann B."/>
        </authorList>
    </citation>
    <scope>NUCLEOTIDE SEQUENCE [LARGE SCALE GENOMIC DNA]</scope>
    <source>
        <strain evidence="4">Peat soil MAG SbF1</strain>
    </source>
</reference>
<dbReference type="EMBL" id="OMOF01000042">
    <property type="protein sequence ID" value="SPF34534.1"/>
    <property type="molecule type" value="Genomic_DNA"/>
</dbReference>
<proteinExistence type="predicted"/>
<name>A0A2U3K4B9_9FIRM</name>
<evidence type="ECO:0000313" key="3">
    <source>
        <dbReference type="EMBL" id="SPF34534.1"/>
    </source>
</evidence>
<protein>
    <recommendedName>
        <fullName evidence="2">Bacterial Ig-like domain-containing protein</fullName>
    </recommendedName>
</protein>
<dbReference type="InterPro" id="IPR011081">
    <property type="entry name" value="Big_4"/>
</dbReference>
<keyword evidence="1" id="KW-0732">Signal</keyword>
<dbReference type="AlphaFoldDB" id="A0A2U3K4B9"/>
<evidence type="ECO:0000259" key="2">
    <source>
        <dbReference type="Pfam" id="PF07532"/>
    </source>
</evidence>
<dbReference type="Proteomes" id="UP000238916">
    <property type="component" value="Unassembled WGS sequence"/>
</dbReference>
<evidence type="ECO:0000256" key="1">
    <source>
        <dbReference type="SAM" id="SignalP"/>
    </source>
</evidence>
<evidence type="ECO:0000313" key="4">
    <source>
        <dbReference type="Proteomes" id="UP000238916"/>
    </source>
</evidence>
<organism evidence="3 4">
    <name type="scientific">Candidatus Desulfosporosinus infrequens</name>
    <dbReference type="NCBI Taxonomy" id="2043169"/>
    <lineage>
        <taxon>Bacteria</taxon>
        <taxon>Bacillati</taxon>
        <taxon>Bacillota</taxon>
        <taxon>Clostridia</taxon>
        <taxon>Eubacteriales</taxon>
        <taxon>Desulfitobacteriaceae</taxon>
        <taxon>Desulfosporosinus</taxon>
    </lineage>
</organism>
<sequence>MFISKGLKALGTALVSILIFGQTAMATPATIFYKATSGVAAGQVVQADYSNALSNAPMKSALISALSSVELANGPLFVTDTNGSVIDYEQAISKAEGYVAALSDTVINHATAPTATYKLNADGTVSPITALTVKMVSAVTATTVVGTQPTLPAQVSATMSDNSTQQVAVTWGTVDVSKAGTVTVTGTIAGTAVTATATVTVTATIASVSAVNSTIVVGGTTRFTFTNSDGNTVATPTGVTYSVIGSNASDASITNGVFTTTIDGTYTIQATIGSVTLTTGVTVTAANVSS</sequence>
<feature type="signal peptide" evidence="1">
    <location>
        <begin position="1"/>
        <end position="26"/>
    </location>
</feature>
<feature type="domain" description="Bacterial Ig-like" evidence="2">
    <location>
        <begin position="138"/>
        <end position="191"/>
    </location>
</feature>
<dbReference type="Pfam" id="PF07532">
    <property type="entry name" value="Big_4"/>
    <property type="match status" value="1"/>
</dbReference>